<evidence type="ECO:0000313" key="2">
    <source>
        <dbReference type="Proteomes" id="UP000295550"/>
    </source>
</evidence>
<protein>
    <recommendedName>
        <fullName evidence="3">Morphogenetic protein</fullName>
    </recommendedName>
</protein>
<gene>
    <name evidence="1" type="ORF">C5468_25625</name>
</gene>
<evidence type="ECO:0008006" key="3">
    <source>
        <dbReference type="Google" id="ProtNLM"/>
    </source>
</evidence>
<dbReference type="RefSeq" id="WP_132349057.1">
    <property type="nucleotide sequence ID" value="NZ_CAWOLF010000082.1"/>
</dbReference>
<name>A0A4R4IM83_PHOLU</name>
<comment type="caution">
    <text evidence="1">The sequence shown here is derived from an EMBL/GenBank/DDBJ whole genome shotgun (WGS) entry which is preliminary data.</text>
</comment>
<evidence type="ECO:0000313" key="1">
    <source>
        <dbReference type="EMBL" id="TDB41636.1"/>
    </source>
</evidence>
<accession>A0A4R4IM83</accession>
<dbReference type="AlphaFoldDB" id="A0A4R4IM83"/>
<proteinExistence type="predicted"/>
<reference evidence="1 2" key="1">
    <citation type="journal article" date="2019" name="Int. J. Syst. Evol. Microbiol.">
        <title>Photorhabdus khanii subsp. guanajuatensis subsp. nov., isolated from Heterorhabditis atacamensis, and Photorhabdus luminescens subsp. mexicana subsp. nov., isolated from Heterorhabditis mexicana entomopathogenic nematodes.</title>
        <authorList>
            <person name="Machado R.A.R."/>
            <person name="Bruno P."/>
            <person name="Arce C.C.M."/>
            <person name="Liechti N."/>
            <person name="Kohler A."/>
            <person name="Bernal J."/>
            <person name="Bruggmann R."/>
            <person name="Turlings T.C.J."/>
        </authorList>
    </citation>
    <scope>NUCLEOTIDE SEQUENCE [LARGE SCALE GENOMIC DNA]</scope>
    <source>
        <strain evidence="1 2">MEX47-22</strain>
    </source>
</reference>
<sequence>MKEKPIIFNDEMVRAILDGRKTQTRRIVKRQYISHKQELKLCHFGNIGDRLWVRETWANYQTINYRSCADGRSFSEISDGLAAYRADGYESIRDMKNHIRLMSECDFEGVEVRDDKWSPSIHMPRWASRITLEITDIRVERLNEISEEDAIAEGCYTDDEYGFNAQPRLWPCKKCQGDQTYAAYASGVYCVDCRECNTAKKRFKLLWESIYGFNSFDNKHVWVIEFKIIEKR</sequence>
<dbReference type="EMBL" id="PUJX01000082">
    <property type="protein sequence ID" value="TDB41636.1"/>
    <property type="molecule type" value="Genomic_DNA"/>
</dbReference>
<dbReference type="Proteomes" id="UP000295550">
    <property type="component" value="Unassembled WGS sequence"/>
</dbReference>
<organism evidence="1 2">
    <name type="scientific">Photorhabdus luminescens subsp. mexicana</name>
    <dbReference type="NCBI Taxonomy" id="2100167"/>
    <lineage>
        <taxon>Bacteria</taxon>
        <taxon>Pseudomonadati</taxon>
        <taxon>Pseudomonadota</taxon>
        <taxon>Gammaproteobacteria</taxon>
        <taxon>Enterobacterales</taxon>
        <taxon>Morganellaceae</taxon>
        <taxon>Photorhabdus</taxon>
    </lineage>
</organism>